<dbReference type="AlphaFoldDB" id="A0A179DKJ3"/>
<evidence type="ECO:0000313" key="3">
    <source>
        <dbReference type="EMBL" id="OAQ41627.1"/>
    </source>
</evidence>
<evidence type="ECO:0000259" key="2">
    <source>
        <dbReference type="Pfam" id="PF01979"/>
    </source>
</evidence>
<dbReference type="InterPro" id="IPR011059">
    <property type="entry name" value="Metal-dep_hydrolase_composite"/>
</dbReference>
<dbReference type="InterPro" id="IPR006680">
    <property type="entry name" value="Amidohydro-rel"/>
</dbReference>
<dbReference type="InterPro" id="IPR032466">
    <property type="entry name" value="Metal_Hydrolase"/>
</dbReference>
<keyword evidence="4" id="KW-1185">Reference proteome</keyword>
<dbReference type="OrthoDB" id="9807210at2"/>
<reference evidence="3 4" key="1">
    <citation type="submission" date="2016-04" db="EMBL/GenBank/DDBJ databases">
        <authorList>
            <person name="Evans L.H."/>
            <person name="Alamgir A."/>
            <person name="Owens N."/>
            <person name="Weber N.D."/>
            <person name="Virtaneva K."/>
            <person name="Barbian K."/>
            <person name="Babar A."/>
            <person name="Rosenke K."/>
        </authorList>
    </citation>
    <scope>NUCLEOTIDE SEQUENCE [LARGE SCALE GENOMIC DNA]</scope>
    <source>
        <strain evidence="3 4">CCM 8644</strain>
    </source>
</reference>
<name>A0A179DKJ3_9SPHI</name>
<comment type="caution">
    <text evidence="3">The sequence shown here is derived from an EMBL/GenBank/DDBJ whole genome shotgun (WGS) entry which is preliminary data.</text>
</comment>
<dbReference type="Gene3D" id="2.30.40.10">
    <property type="entry name" value="Urease, subunit C, domain 1"/>
    <property type="match status" value="1"/>
</dbReference>
<dbReference type="SUPFAM" id="SSF51338">
    <property type="entry name" value="Composite domain of metallo-dependent hydrolases"/>
    <property type="match status" value="1"/>
</dbReference>
<gene>
    <name evidence="3" type="ORF">A5893_00515</name>
</gene>
<evidence type="ECO:0000256" key="1">
    <source>
        <dbReference type="ARBA" id="ARBA00022801"/>
    </source>
</evidence>
<dbReference type="PANTHER" id="PTHR43794:SF11">
    <property type="entry name" value="AMIDOHYDROLASE-RELATED DOMAIN-CONTAINING PROTEIN"/>
    <property type="match status" value="1"/>
</dbReference>
<dbReference type="STRING" id="1826909.A5893_00515"/>
<feature type="domain" description="Amidohydrolase-related" evidence="2">
    <location>
        <begin position="50"/>
        <end position="371"/>
    </location>
</feature>
<dbReference type="EMBL" id="LWHJ01000011">
    <property type="protein sequence ID" value="OAQ41627.1"/>
    <property type="molecule type" value="Genomic_DNA"/>
</dbReference>
<evidence type="ECO:0000313" key="4">
    <source>
        <dbReference type="Proteomes" id="UP000078459"/>
    </source>
</evidence>
<dbReference type="PANTHER" id="PTHR43794">
    <property type="entry name" value="AMINOHYDROLASE SSNA-RELATED"/>
    <property type="match status" value="1"/>
</dbReference>
<proteinExistence type="predicted"/>
<keyword evidence="1 3" id="KW-0378">Hydrolase</keyword>
<accession>A0A179DKJ3</accession>
<dbReference type="Gene3D" id="3.20.20.140">
    <property type="entry name" value="Metal-dependent hydrolases"/>
    <property type="match status" value="1"/>
</dbReference>
<reference evidence="3 4" key="2">
    <citation type="submission" date="2016-06" db="EMBL/GenBank/DDBJ databases">
        <title>Pedobacter psychrophilus sp. nov., isolated from Antarctic fragmentary rock.</title>
        <authorList>
            <person name="Svec P."/>
        </authorList>
    </citation>
    <scope>NUCLEOTIDE SEQUENCE [LARGE SCALE GENOMIC DNA]</scope>
    <source>
        <strain evidence="3 4">CCM 8644</strain>
    </source>
</reference>
<dbReference type="InterPro" id="IPR050287">
    <property type="entry name" value="MTA/SAH_deaminase"/>
</dbReference>
<dbReference type="SUPFAM" id="SSF51556">
    <property type="entry name" value="Metallo-dependent hydrolases"/>
    <property type="match status" value="1"/>
</dbReference>
<protein>
    <submittedName>
        <fullName evidence="3">Amidohydrolase</fullName>
    </submittedName>
</protein>
<organism evidence="3 4">
    <name type="scientific">Pedobacter psychrophilus</name>
    <dbReference type="NCBI Taxonomy" id="1826909"/>
    <lineage>
        <taxon>Bacteria</taxon>
        <taxon>Pseudomonadati</taxon>
        <taxon>Bacteroidota</taxon>
        <taxon>Sphingobacteriia</taxon>
        <taxon>Sphingobacteriales</taxon>
        <taxon>Sphingobacteriaceae</taxon>
        <taxon>Pedobacter</taxon>
    </lineage>
</organism>
<dbReference type="Pfam" id="PF01979">
    <property type="entry name" value="Amidohydro_1"/>
    <property type="match status" value="1"/>
</dbReference>
<dbReference type="Proteomes" id="UP000078459">
    <property type="component" value="Unassembled WGS sequence"/>
</dbReference>
<dbReference type="RefSeq" id="WP_082911266.1">
    <property type="nucleotide sequence ID" value="NZ_LWHJ01000011.1"/>
</dbReference>
<sequence length="387" mass="44048">MRRFSADFIYTITGNIIPNGIVVTNDDGKILAITDEKISLDPHIERYDGIITPGFINTHCHLELSHLHQKIKKQQGLISFIKDVIYTRNFHEDVIHEAMKKADEQMWQNGIVAVGDISNQSISAEIKQKSKIKYHTFIEMIGLDAYKAQEIIKNAIDLKAQFKTPTSITVHAPYSISKELLKELKRYCKNNENKIAIHLQECEAEAELYKGKKGAFLDFFKDLNINAETFKAQSKNSIQAILPFLPKNQKILFVHNTFTCLKDIYLTKRFELDLFWCFCPNANLYIENTLPKIDFFKHTNYPITIGTDSLASNDVLDILSEIKVLVKNTKSFTTADILKWATINGAQFLGLETDFGSIEVGKTPGLNLLQNLKNGEITDKTTLKKLI</sequence>
<dbReference type="GO" id="GO:0016810">
    <property type="term" value="F:hydrolase activity, acting on carbon-nitrogen (but not peptide) bonds"/>
    <property type="evidence" value="ECO:0007669"/>
    <property type="project" value="InterPro"/>
</dbReference>